<accession>A0ACB7FLK9</accession>
<gene>
    <name evidence="1" type="primary">PIK3R6.2</name>
    <name evidence="1" type="ORF">GBF38_003606</name>
</gene>
<protein>
    <submittedName>
        <fullName evidence="1">Phosphoinositide 3-kinase regulatory subunit 6</fullName>
    </submittedName>
</protein>
<comment type="caution">
    <text evidence="1">The sequence shown here is derived from an EMBL/GenBank/DDBJ whole genome shotgun (WGS) entry which is preliminary data.</text>
</comment>
<sequence>GRPKDPFVSDVISYYVRTGQQPVYFTIFFVKIIFTSATKDPVEDVFLTHLEMDFPEFRQISASVRDLNCLTLTLNESPTKTKNNSVDSKIRTNSVKIRSLESRSFVVTLDRDCRRTFRDVQSIEISPCVDPGYCVQKTMRSKLKLGEDKDAGLSKYMSKGLPLPINTFAGIIT</sequence>
<evidence type="ECO:0000313" key="1">
    <source>
        <dbReference type="EMBL" id="KAG8014898.1"/>
    </source>
</evidence>
<proteinExistence type="predicted"/>
<dbReference type="EMBL" id="CM024789">
    <property type="protein sequence ID" value="KAG8014898.1"/>
    <property type="molecule type" value="Genomic_DNA"/>
</dbReference>
<reference evidence="1" key="1">
    <citation type="submission" date="2020-04" db="EMBL/GenBank/DDBJ databases">
        <title>A chromosome-scale assembly and high-density genetic map of the yellow drum (Nibea albiflora) genome.</title>
        <authorList>
            <person name="Xu D."/>
            <person name="Zhang W."/>
            <person name="Chen R."/>
            <person name="Tan P."/>
            <person name="Wang L."/>
            <person name="Song H."/>
            <person name="Tian L."/>
            <person name="Zhu Q."/>
            <person name="Wang B."/>
        </authorList>
    </citation>
    <scope>NUCLEOTIDE SEQUENCE</scope>
    <source>
        <strain evidence="1">ZJHYS-2018</strain>
    </source>
</reference>
<keyword evidence="2" id="KW-1185">Reference proteome</keyword>
<dbReference type="Proteomes" id="UP000805704">
    <property type="component" value="Chromosome 1"/>
</dbReference>
<organism evidence="1 2">
    <name type="scientific">Nibea albiflora</name>
    <name type="common">Yellow drum</name>
    <name type="synonym">Corvina albiflora</name>
    <dbReference type="NCBI Taxonomy" id="240163"/>
    <lineage>
        <taxon>Eukaryota</taxon>
        <taxon>Metazoa</taxon>
        <taxon>Chordata</taxon>
        <taxon>Craniata</taxon>
        <taxon>Vertebrata</taxon>
        <taxon>Euteleostomi</taxon>
        <taxon>Actinopterygii</taxon>
        <taxon>Neopterygii</taxon>
        <taxon>Teleostei</taxon>
        <taxon>Neoteleostei</taxon>
        <taxon>Acanthomorphata</taxon>
        <taxon>Eupercaria</taxon>
        <taxon>Sciaenidae</taxon>
        <taxon>Nibea</taxon>
    </lineage>
</organism>
<evidence type="ECO:0000313" key="2">
    <source>
        <dbReference type="Proteomes" id="UP000805704"/>
    </source>
</evidence>
<feature type="non-terminal residue" evidence="1">
    <location>
        <position position="1"/>
    </location>
</feature>
<name>A0ACB7FLK9_NIBAL</name>